<keyword evidence="3" id="KW-1185">Reference proteome</keyword>
<gene>
    <name evidence="2" type="ORF">EV666_11334</name>
</gene>
<feature type="transmembrane region" description="Helical" evidence="1">
    <location>
        <begin position="12"/>
        <end position="32"/>
    </location>
</feature>
<accession>A0A4R2GQU8</accession>
<comment type="caution">
    <text evidence="2">The sequence shown here is derived from an EMBL/GenBank/DDBJ whole genome shotgun (WGS) entry which is preliminary data.</text>
</comment>
<proteinExistence type="predicted"/>
<dbReference type="EMBL" id="SLWL01000013">
    <property type="protein sequence ID" value="TCO11198.1"/>
    <property type="molecule type" value="Genomic_DNA"/>
</dbReference>
<keyword evidence="1" id="KW-0472">Membrane</keyword>
<organism evidence="2 3">
    <name type="scientific">Camelimonas lactis</name>
    <dbReference type="NCBI Taxonomy" id="659006"/>
    <lineage>
        <taxon>Bacteria</taxon>
        <taxon>Pseudomonadati</taxon>
        <taxon>Pseudomonadota</taxon>
        <taxon>Alphaproteobacteria</taxon>
        <taxon>Hyphomicrobiales</taxon>
        <taxon>Chelatococcaceae</taxon>
        <taxon>Camelimonas</taxon>
    </lineage>
</organism>
<dbReference type="AlphaFoldDB" id="A0A4R2GQU8"/>
<evidence type="ECO:0000313" key="3">
    <source>
        <dbReference type="Proteomes" id="UP000294881"/>
    </source>
</evidence>
<protein>
    <submittedName>
        <fullName evidence="2">Uncharacterized protein</fullName>
    </submittedName>
</protein>
<sequence length="34" mass="3434">MNAIKSASSIIFATPIGWAMMAVGLIVTVQLAGA</sequence>
<name>A0A4R2GQU8_9HYPH</name>
<keyword evidence="1" id="KW-1133">Transmembrane helix</keyword>
<keyword evidence="1" id="KW-0812">Transmembrane</keyword>
<evidence type="ECO:0000313" key="2">
    <source>
        <dbReference type="EMBL" id="TCO11198.1"/>
    </source>
</evidence>
<evidence type="ECO:0000256" key="1">
    <source>
        <dbReference type="SAM" id="Phobius"/>
    </source>
</evidence>
<dbReference type="Proteomes" id="UP000294881">
    <property type="component" value="Unassembled WGS sequence"/>
</dbReference>
<reference evidence="2 3" key="1">
    <citation type="submission" date="2019-03" db="EMBL/GenBank/DDBJ databases">
        <title>Genomic Encyclopedia of Type Strains, Phase IV (KMG-IV): sequencing the most valuable type-strain genomes for metagenomic binning, comparative biology and taxonomic classification.</title>
        <authorList>
            <person name="Goeker M."/>
        </authorList>
    </citation>
    <scope>NUCLEOTIDE SEQUENCE [LARGE SCALE GENOMIC DNA]</scope>
    <source>
        <strain evidence="2 3">DSM 22958</strain>
    </source>
</reference>